<evidence type="ECO:0000313" key="3">
    <source>
        <dbReference type="Proteomes" id="UP000886657"/>
    </source>
</evidence>
<comment type="caution">
    <text evidence="2">The sequence shown here is derived from an EMBL/GenBank/DDBJ whole genome shotgun (WGS) entry which is preliminary data.</text>
</comment>
<dbReference type="InterPro" id="IPR013096">
    <property type="entry name" value="Cupin_2"/>
</dbReference>
<feature type="domain" description="Cupin type-2" evidence="1">
    <location>
        <begin position="37"/>
        <end position="97"/>
    </location>
</feature>
<name>A0A9D7XM03_9BACT</name>
<dbReference type="AlphaFoldDB" id="A0A9D7XM03"/>
<accession>A0A9D7XM03</accession>
<dbReference type="InterPro" id="IPR014710">
    <property type="entry name" value="RmlC-like_jellyroll"/>
</dbReference>
<dbReference type="Pfam" id="PF07883">
    <property type="entry name" value="Cupin_2"/>
    <property type="match status" value="1"/>
</dbReference>
<dbReference type="Proteomes" id="UP000886657">
    <property type="component" value="Unassembled WGS sequence"/>
</dbReference>
<dbReference type="SUPFAM" id="SSF51182">
    <property type="entry name" value="RmlC-like cupins"/>
    <property type="match status" value="1"/>
</dbReference>
<dbReference type="EMBL" id="JADKIO010000008">
    <property type="protein sequence ID" value="MBK9797104.1"/>
    <property type="molecule type" value="Genomic_DNA"/>
</dbReference>
<dbReference type="PANTHER" id="PTHR36114:SF1">
    <property type="entry name" value="16.7 KDA PROTEIN IN WHIE LOCUS"/>
    <property type="match status" value="1"/>
</dbReference>
<dbReference type="CDD" id="cd02226">
    <property type="entry name" value="cupin_YdbB-like"/>
    <property type="match status" value="1"/>
</dbReference>
<reference evidence="2" key="1">
    <citation type="submission" date="2020-10" db="EMBL/GenBank/DDBJ databases">
        <title>Connecting structure to function with the recovery of over 1000 high-quality activated sludge metagenome-assembled genomes encoding full-length rRNA genes using long-read sequencing.</title>
        <authorList>
            <person name="Singleton C.M."/>
            <person name="Petriglieri F."/>
            <person name="Kristensen J.M."/>
            <person name="Kirkegaard R.H."/>
            <person name="Michaelsen T.Y."/>
            <person name="Andersen M.H."/>
            <person name="Karst S.M."/>
            <person name="Dueholm M.S."/>
            <person name="Nielsen P.H."/>
            <person name="Albertsen M."/>
        </authorList>
    </citation>
    <scope>NUCLEOTIDE SEQUENCE</scope>
    <source>
        <strain evidence="2">Skiv_18-Q3-R9-52_MAXAC.067</strain>
    </source>
</reference>
<dbReference type="InterPro" id="IPR052044">
    <property type="entry name" value="PKS_Associated_Protein"/>
</dbReference>
<dbReference type="InterPro" id="IPR011051">
    <property type="entry name" value="RmlC_Cupin_sf"/>
</dbReference>
<proteinExistence type="predicted"/>
<organism evidence="2 3">
    <name type="scientific">Candidatus Geothrix skivensis</name>
    <dbReference type="NCBI Taxonomy" id="2954439"/>
    <lineage>
        <taxon>Bacteria</taxon>
        <taxon>Pseudomonadati</taxon>
        <taxon>Acidobacteriota</taxon>
        <taxon>Holophagae</taxon>
        <taxon>Holophagales</taxon>
        <taxon>Holophagaceae</taxon>
        <taxon>Geothrix</taxon>
    </lineage>
</organism>
<dbReference type="Gene3D" id="2.60.120.10">
    <property type="entry name" value="Jelly Rolls"/>
    <property type="match status" value="1"/>
</dbReference>
<sequence>MTKVVSPAQSAAALTELWSPRIIGEVDDAYLKVAKVQGSLVWHSHEAEDELFLVLKGHLRIELEAGVVELDEGELFVVPKGVRHNPVAEQECHLLLIERKSTLHTGGVVTEKTRTLAEQLRPL</sequence>
<protein>
    <submittedName>
        <fullName evidence="2">Cupin domain-containing protein</fullName>
    </submittedName>
</protein>
<evidence type="ECO:0000313" key="2">
    <source>
        <dbReference type="EMBL" id="MBK9797104.1"/>
    </source>
</evidence>
<gene>
    <name evidence="2" type="ORF">IPP58_11510</name>
</gene>
<dbReference type="PANTHER" id="PTHR36114">
    <property type="entry name" value="16.7 KDA PROTEIN IN WHIE LOCUS"/>
    <property type="match status" value="1"/>
</dbReference>
<evidence type="ECO:0000259" key="1">
    <source>
        <dbReference type="Pfam" id="PF07883"/>
    </source>
</evidence>